<comment type="caution">
    <text evidence="1">The sequence shown here is derived from an EMBL/GenBank/DDBJ whole genome shotgun (WGS) entry which is preliminary data.</text>
</comment>
<dbReference type="GO" id="GO:0003830">
    <property type="term" value="F:beta-1,4-mannosylglycoprotein 4-beta-N-acetylglucosaminyltransferase activity"/>
    <property type="evidence" value="ECO:0007669"/>
    <property type="project" value="InterPro"/>
</dbReference>
<evidence type="ECO:0000313" key="2">
    <source>
        <dbReference type="Proteomes" id="UP000075391"/>
    </source>
</evidence>
<sequence length="278" mass="32973">MIYDCFAFFNEMDLLEIRLNTLNDVVDRFVLVEATRTFQKKDKPLFFEQNKERFKPFLHKIEHVVVDQYPTFFSKWRVPKTWDYDDHQKEQILKGLKNAKPDDVIIVSDVDEIPRPELVKQYAHQPGIKVFQQKLYYYYLNCFVKKYPEPIPLVNGYMPWYGTVMLNYQDIQTIKKTRLYRETRQSTKDITVIPNGGWHFSYLGGAKKVIEKIEAYAHKEHNKDTFKDPKKVEEIIRKGGSLYGQEIESEFVAVDSEFPRYVQTHQAQLADLILNPEG</sequence>
<reference evidence="1 2" key="1">
    <citation type="submission" date="2016-03" db="EMBL/GenBank/DDBJ databases">
        <authorList>
            <person name="Ploux O."/>
        </authorList>
    </citation>
    <scope>NUCLEOTIDE SEQUENCE [LARGE SCALE GENOMIC DNA]</scope>
    <source>
        <strain evidence="1 2">BER2</strain>
    </source>
</reference>
<dbReference type="EMBL" id="LUKF01000006">
    <property type="protein sequence ID" value="KYG69788.1"/>
    <property type="molecule type" value="Genomic_DNA"/>
</dbReference>
<dbReference type="Pfam" id="PF04724">
    <property type="entry name" value="Glyco_transf_17"/>
    <property type="match status" value="1"/>
</dbReference>
<organism evidence="1 2">
    <name type="scientific">Bdellovibrio bacteriovorus</name>
    <dbReference type="NCBI Taxonomy" id="959"/>
    <lineage>
        <taxon>Bacteria</taxon>
        <taxon>Pseudomonadati</taxon>
        <taxon>Bdellovibrionota</taxon>
        <taxon>Bdellovibrionia</taxon>
        <taxon>Bdellovibrionales</taxon>
        <taxon>Pseudobdellovibrionaceae</taxon>
        <taxon>Bdellovibrio</taxon>
    </lineage>
</organism>
<evidence type="ECO:0000313" key="1">
    <source>
        <dbReference type="EMBL" id="KYG69788.1"/>
    </source>
</evidence>
<dbReference type="GO" id="GO:0016020">
    <property type="term" value="C:membrane"/>
    <property type="evidence" value="ECO:0007669"/>
    <property type="project" value="InterPro"/>
</dbReference>
<gene>
    <name evidence="1" type="ORF">AZI85_16185</name>
</gene>
<evidence type="ECO:0008006" key="3">
    <source>
        <dbReference type="Google" id="ProtNLM"/>
    </source>
</evidence>
<dbReference type="InterPro" id="IPR006813">
    <property type="entry name" value="Glyco_trans_17"/>
</dbReference>
<accession>A0A150WTA5</accession>
<dbReference type="GO" id="GO:0006044">
    <property type="term" value="P:N-acetylglucosamine metabolic process"/>
    <property type="evidence" value="ECO:0007669"/>
    <property type="project" value="TreeGrafter"/>
</dbReference>
<dbReference type="OrthoDB" id="5294815at2"/>
<dbReference type="Proteomes" id="UP000075391">
    <property type="component" value="Unassembled WGS sequence"/>
</dbReference>
<dbReference type="PANTHER" id="PTHR12224">
    <property type="entry name" value="BETA-1,4-MANNOSYL-GLYCOPROTEIN BETA-1,4-N-ACETYLGLUCOSAMINYL-TRANSFERASE"/>
    <property type="match status" value="1"/>
</dbReference>
<dbReference type="RefSeq" id="WP_063243142.1">
    <property type="nucleotide sequence ID" value="NZ_LUKF01000006.1"/>
</dbReference>
<dbReference type="AlphaFoldDB" id="A0A150WTA5"/>
<name>A0A150WTA5_BDEBC</name>
<proteinExistence type="predicted"/>
<protein>
    <recommendedName>
        <fullName evidence="3">N-acetylglucosaminyltransferase</fullName>
    </recommendedName>
</protein>
<dbReference type="PANTHER" id="PTHR12224:SF0">
    <property type="entry name" value="BETA-1,4-MANNOSYL-GLYCOPROTEIN 4-BETA-N-ACETYLGLUCOSAMINYLTRANSFERASE"/>
    <property type="match status" value="1"/>
</dbReference>